<evidence type="ECO:0000256" key="1">
    <source>
        <dbReference type="SAM" id="MobiDB-lite"/>
    </source>
</evidence>
<protein>
    <recommendedName>
        <fullName evidence="4">F-box domain containing protein</fullName>
    </recommendedName>
</protein>
<name>A0A811BNU3_9VIRU</name>
<dbReference type="Proteomes" id="UP001253637">
    <property type="component" value="Segment"/>
</dbReference>
<sequence>MQSLPAEILDMILNGLDADGVPFLDPLWRFAARATHSTWRQAIAAAASTETRVRIKAFARTWRVPCSDGRGYMHDCQCAYSSCHGDFKKAIASGRIVSARCAIGRPWVMACCSKDGVPQQDRAMVALFTLPAPATDVALVRHIVGPHIEGDESTGPWPVRPLRRDFWAHIQRVTPEERGDDAYGPSDSEFLNDILLFAPDWNRSDIVRSLLAAYPTLGVVDPVLLYACLDDDDQLVEDALARLYRICRDKDDGDAMATLHVRGLWKKAAKSGGARVLERFLSLCARDQRAALDGDKENHNKGDCTEAGPARMARLARPETDLAWQKCAARCGNIDALLVGERYGVPIHVHELIEAAGHWGSHKTIQWLLKRAPATFDDPSTAVAFVRACASVLSEIIGGVDDFDWTSSAHDQCTCRKRRRSKTSSSAVDGRDNGRDEDNCAPKIRATVDALCGAMSPMMATDDGIAAARRFLGTHLNRDCHTSDGVHMVVRAIEHWRASVATRIKPLGWGALIRAAIGTGAVGAVDRIVDLVATCSSCDLAGIDLWTVTADCLAGAVRAAAPPLPLLNCGKCLKRSLFYKRDRAAAMQSHILGVTYGSISVGDATGRAWRALCRPRPVSATTLGDPAHDSATMASLRALMEAHGLVCS</sequence>
<reference evidence="2" key="1">
    <citation type="submission" date="2021-04" db="EMBL/GenBank/DDBJ databases">
        <title>Draft Genome Sequence of Pandoravirus japonicus, Isolated from the Sabaishi River of Niigata, Japan.</title>
        <authorList>
            <person name="Hosokawa N."/>
            <person name="Takahashi H."/>
            <person name="Aoki K."/>
            <person name="Takemura M."/>
        </authorList>
    </citation>
    <scope>NUCLEOTIDE SEQUENCE</scope>
</reference>
<evidence type="ECO:0000313" key="2">
    <source>
        <dbReference type="EMBL" id="BCU03538.1"/>
    </source>
</evidence>
<feature type="region of interest" description="Disordered" evidence="1">
    <location>
        <begin position="421"/>
        <end position="440"/>
    </location>
</feature>
<proteinExistence type="predicted"/>
<organism evidence="2 3">
    <name type="scientific">Pandoravirus japonicus</name>
    <dbReference type="NCBI Taxonomy" id="2823154"/>
    <lineage>
        <taxon>Viruses</taxon>
        <taxon>Pandoravirus</taxon>
    </lineage>
</organism>
<evidence type="ECO:0000313" key="3">
    <source>
        <dbReference type="Proteomes" id="UP001253637"/>
    </source>
</evidence>
<dbReference type="EMBL" id="LC625835">
    <property type="protein sequence ID" value="BCU03538.1"/>
    <property type="molecule type" value="Genomic_DNA"/>
</dbReference>
<accession>A0A811BNU3</accession>
<feature type="compositionally biased region" description="Basic and acidic residues" evidence="1">
    <location>
        <begin position="429"/>
        <end position="440"/>
    </location>
</feature>
<evidence type="ECO:0008006" key="4">
    <source>
        <dbReference type="Google" id="ProtNLM"/>
    </source>
</evidence>